<dbReference type="EMBL" id="BGPR01024119">
    <property type="protein sequence ID" value="GBN91888.1"/>
    <property type="molecule type" value="Genomic_DNA"/>
</dbReference>
<protein>
    <submittedName>
        <fullName evidence="2">Uncharacterized protein</fullName>
    </submittedName>
</protein>
<evidence type="ECO:0000313" key="2">
    <source>
        <dbReference type="EMBL" id="GBN91888.1"/>
    </source>
</evidence>
<dbReference type="AlphaFoldDB" id="A0A4Y2SU22"/>
<dbReference type="Proteomes" id="UP000499080">
    <property type="component" value="Unassembled WGS sequence"/>
</dbReference>
<feature type="transmembrane region" description="Helical" evidence="1">
    <location>
        <begin position="64"/>
        <end position="86"/>
    </location>
</feature>
<evidence type="ECO:0000313" key="3">
    <source>
        <dbReference type="EMBL" id="GBN93263.1"/>
    </source>
</evidence>
<reference evidence="2 4" key="1">
    <citation type="journal article" date="2019" name="Sci. Rep.">
        <title>Orb-weaving spider Araneus ventricosus genome elucidates the spidroin gene catalogue.</title>
        <authorList>
            <person name="Kono N."/>
            <person name="Nakamura H."/>
            <person name="Ohtoshi R."/>
            <person name="Moran D.A.P."/>
            <person name="Shinohara A."/>
            <person name="Yoshida Y."/>
            <person name="Fujiwara M."/>
            <person name="Mori M."/>
            <person name="Tomita M."/>
            <person name="Arakawa K."/>
        </authorList>
    </citation>
    <scope>NUCLEOTIDE SEQUENCE [LARGE SCALE GENOMIC DNA]</scope>
</reference>
<accession>A0A4Y2SU22</accession>
<proteinExistence type="predicted"/>
<keyword evidence="1" id="KW-0472">Membrane</keyword>
<keyword evidence="1" id="KW-1133">Transmembrane helix</keyword>
<sequence length="95" mass="10159">MCMCVLLDFEHAARLPTSLGVQTPLKNHFGVSSAVRAGELSAIESAVTVLISELLSICVARSDVLLLLLLAICYLFVLLISISATVPVTQVFRVS</sequence>
<comment type="caution">
    <text evidence="2">The sequence shown here is derived from an EMBL/GenBank/DDBJ whole genome shotgun (WGS) entry which is preliminary data.</text>
</comment>
<organism evidence="2 4">
    <name type="scientific">Araneus ventricosus</name>
    <name type="common">Orbweaver spider</name>
    <name type="synonym">Epeira ventricosa</name>
    <dbReference type="NCBI Taxonomy" id="182803"/>
    <lineage>
        <taxon>Eukaryota</taxon>
        <taxon>Metazoa</taxon>
        <taxon>Ecdysozoa</taxon>
        <taxon>Arthropoda</taxon>
        <taxon>Chelicerata</taxon>
        <taxon>Arachnida</taxon>
        <taxon>Araneae</taxon>
        <taxon>Araneomorphae</taxon>
        <taxon>Entelegynae</taxon>
        <taxon>Araneoidea</taxon>
        <taxon>Araneidae</taxon>
        <taxon>Araneus</taxon>
    </lineage>
</organism>
<evidence type="ECO:0000313" key="4">
    <source>
        <dbReference type="Proteomes" id="UP000499080"/>
    </source>
</evidence>
<keyword evidence="4" id="KW-1185">Reference proteome</keyword>
<name>A0A4Y2SU22_ARAVE</name>
<gene>
    <name evidence="2" type="ORF">AVEN_265850_1</name>
    <name evidence="3" type="ORF">AVEN_77144_1</name>
</gene>
<dbReference type="EMBL" id="BGPR01024861">
    <property type="protein sequence ID" value="GBN93263.1"/>
    <property type="molecule type" value="Genomic_DNA"/>
</dbReference>
<keyword evidence="1" id="KW-0812">Transmembrane</keyword>
<evidence type="ECO:0000256" key="1">
    <source>
        <dbReference type="SAM" id="Phobius"/>
    </source>
</evidence>